<dbReference type="EMBL" id="BSYO01000019">
    <property type="protein sequence ID" value="GMH18376.1"/>
    <property type="molecule type" value="Genomic_DNA"/>
</dbReference>
<sequence>MTVTGETDPVEMASKLRKFYRTELISVGPSNGPEGKKDVSGKQKPDRKPKKEEPKDKADGFVKADEAHSPHHARDQYFRSVEEDPNYCIIL</sequence>
<feature type="compositionally biased region" description="Basic and acidic residues" evidence="2">
    <location>
        <begin position="34"/>
        <end position="78"/>
    </location>
</feature>
<dbReference type="GO" id="GO:0046872">
    <property type="term" value="F:metal ion binding"/>
    <property type="evidence" value="ECO:0007669"/>
    <property type="project" value="UniProtKB-KW"/>
</dbReference>
<name>A0AAD3XW51_NEPGR</name>
<dbReference type="InterPro" id="IPR051863">
    <property type="entry name" value="HIPP"/>
</dbReference>
<organism evidence="3 4">
    <name type="scientific">Nepenthes gracilis</name>
    <name type="common">Slender pitcher plant</name>
    <dbReference type="NCBI Taxonomy" id="150966"/>
    <lineage>
        <taxon>Eukaryota</taxon>
        <taxon>Viridiplantae</taxon>
        <taxon>Streptophyta</taxon>
        <taxon>Embryophyta</taxon>
        <taxon>Tracheophyta</taxon>
        <taxon>Spermatophyta</taxon>
        <taxon>Magnoliopsida</taxon>
        <taxon>eudicotyledons</taxon>
        <taxon>Gunneridae</taxon>
        <taxon>Pentapetalae</taxon>
        <taxon>Caryophyllales</taxon>
        <taxon>Nepenthaceae</taxon>
        <taxon>Nepenthes</taxon>
    </lineage>
</organism>
<evidence type="ECO:0000256" key="1">
    <source>
        <dbReference type="ARBA" id="ARBA00022723"/>
    </source>
</evidence>
<gene>
    <name evidence="3" type="ORF">Nepgr_020217</name>
</gene>
<reference evidence="3" key="1">
    <citation type="submission" date="2023-05" db="EMBL/GenBank/DDBJ databases">
        <title>Nepenthes gracilis genome sequencing.</title>
        <authorList>
            <person name="Fukushima K."/>
        </authorList>
    </citation>
    <scope>NUCLEOTIDE SEQUENCE</scope>
    <source>
        <strain evidence="3">SING2019-196</strain>
    </source>
</reference>
<comment type="caution">
    <text evidence="3">The sequence shown here is derived from an EMBL/GenBank/DDBJ whole genome shotgun (WGS) entry which is preliminary data.</text>
</comment>
<feature type="region of interest" description="Disordered" evidence="2">
    <location>
        <begin position="24"/>
        <end position="78"/>
    </location>
</feature>
<accession>A0AAD3XW51</accession>
<dbReference type="PANTHER" id="PTHR45811:SF49">
    <property type="entry name" value="OS04G0667600 PROTEIN"/>
    <property type="match status" value="1"/>
</dbReference>
<protein>
    <submittedName>
        <fullName evidence="3">Uncharacterized protein</fullName>
    </submittedName>
</protein>
<keyword evidence="1" id="KW-0479">Metal-binding</keyword>
<evidence type="ECO:0000256" key="2">
    <source>
        <dbReference type="SAM" id="MobiDB-lite"/>
    </source>
</evidence>
<dbReference type="AlphaFoldDB" id="A0AAD3XW51"/>
<dbReference type="Proteomes" id="UP001279734">
    <property type="component" value="Unassembled WGS sequence"/>
</dbReference>
<evidence type="ECO:0000313" key="3">
    <source>
        <dbReference type="EMBL" id="GMH18376.1"/>
    </source>
</evidence>
<evidence type="ECO:0000313" key="4">
    <source>
        <dbReference type="Proteomes" id="UP001279734"/>
    </source>
</evidence>
<proteinExistence type="predicted"/>
<keyword evidence="4" id="KW-1185">Reference proteome</keyword>
<dbReference type="PANTHER" id="PTHR45811">
    <property type="entry name" value="COPPER TRANSPORT PROTEIN FAMILY-RELATED"/>
    <property type="match status" value="1"/>
</dbReference>